<dbReference type="SUPFAM" id="SSF56219">
    <property type="entry name" value="DNase I-like"/>
    <property type="match status" value="1"/>
</dbReference>
<name>A0A9N8E9W7_9STRA</name>
<gene>
    <name evidence="2" type="ORF">SEMRO_839_G209300.1</name>
</gene>
<dbReference type="Gene3D" id="3.60.10.10">
    <property type="entry name" value="Endonuclease/exonuclease/phosphatase"/>
    <property type="match status" value="2"/>
</dbReference>
<feature type="domain" description="Endonuclease/exonuclease/phosphatase" evidence="1">
    <location>
        <begin position="30"/>
        <end position="440"/>
    </location>
</feature>
<evidence type="ECO:0000313" key="2">
    <source>
        <dbReference type="EMBL" id="CAB9517202.1"/>
    </source>
</evidence>
<dbReference type="Proteomes" id="UP001153069">
    <property type="component" value="Unassembled WGS sequence"/>
</dbReference>
<proteinExistence type="predicted"/>
<dbReference type="EMBL" id="CAICTM010000838">
    <property type="protein sequence ID" value="CAB9517202.1"/>
    <property type="molecule type" value="Genomic_DNA"/>
</dbReference>
<dbReference type="InterPro" id="IPR036691">
    <property type="entry name" value="Endo/exonu/phosph_ase_sf"/>
</dbReference>
<dbReference type="GO" id="GO:0000175">
    <property type="term" value="F:3'-5'-RNA exonuclease activity"/>
    <property type="evidence" value="ECO:0007669"/>
    <property type="project" value="TreeGrafter"/>
</dbReference>
<sequence length="450" mass="50464">MATATDALSVQHLISPASLPANDKGLSVVSYNVLLPNSSDGWWNYKMYNPPLEQQDLSNWDYRRQLLQERLRTINADVICLQEIAPDSFEEDFAFMKEELGYDGVELYKKKGRFRPATFWKTSHCQLAGPAVHKDRAIITAFTTVNGDDKSCWYVVNCHLQAGKQGPRRLRQMNEAVRGAMTLSRKLKQPTPEQSIRLIVCGDMNGGPECGAVRFLEDGFIDETFREDNEPVSSGRKELPLAEPMKDATAAVVTRHPPPTMVVAELMQSLMEEATYDTPTFSQDMKDRLARIYKRLASSDKNTLTRQDVEQWLVQINGRLGRGDEYRNAALEMGWTDPEATAAGEVVPWEEQKKRIKLPSEDTATLSLEGFINVYQKELKGGKFWGIAHDMAVLGDPLPDCGLFTARYDRIYCSAALQPTAVLDTLADKPCPNEQEPSDHLPVAVAFQAV</sequence>
<organism evidence="2 3">
    <name type="scientific">Seminavis robusta</name>
    <dbReference type="NCBI Taxonomy" id="568900"/>
    <lineage>
        <taxon>Eukaryota</taxon>
        <taxon>Sar</taxon>
        <taxon>Stramenopiles</taxon>
        <taxon>Ochrophyta</taxon>
        <taxon>Bacillariophyta</taxon>
        <taxon>Bacillariophyceae</taxon>
        <taxon>Bacillariophycidae</taxon>
        <taxon>Naviculales</taxon>
        <taxon>Naviculaceae</taxon>
        <taxon>Seminavis</taxon>
    </lineage>
</organism>
<dbReference type="InterPro" id="IPR005135">
    <property type="entry name" value="Endo/exonuclease/phosphatase"/>
</dbReference>
<evidence type="ECO:0000313" key="3">
    <source>
        <dbReference type="Proteomes" id="UP001153069"/>
    </source>
</evidence>
<dbReference type="AlphaFoldDB" id="A0A9N8E9W7"/>
<dbReference type="PANTHER" id="PTHR12121">
    <property type="entry name" value="CARBON CATABOLITE REPRESSOR PROTEIN 4"/>
    <property type="match status" value="1"/>
</dbReference>
<accession>A0A9N8E9W7</accession>
<reference evidence="2" key="1">
    <citation type="submission" date="2020-06" db="EMBL/GenBank/DDBJ databases">
        <authorList>
            <consortium name="Plant Systems Biology data submission"/>
        </authorList>
    </citation>
    <scope>NUCLEOTIDE SEQUENCE</scope>
    <source>
        <strain evidence="2">D6</strain>
    </source>
</reference>
<keyword evidence="3" id="KW-1185">Reference proteome</keyword>
<evidence type="ECO:0000259" key="1">
    <source>
        <dbReference type="Pfam" id="PF03372"/>
    </source>
</evidence>
<dbReference type="InterPro" id="IPR050410">
    <property type="entry name" value="CCR4/nocturin_mRNA_transcr"/>
</dbReference>
<protein>
    <submittedName>
        <fullName evidence="2">5'-phosphodiesterase 12</fullName>
    </submittedName>
</protein>
<dbReference type="PANTHER" id="PTHR12121:SF34">
    <property type="entry name" value="PROTEIN ANGEL"/>
    <property type="match status" value="1"/>
</dbReference>
<dbReference type="Pfam" id="PF03372">
    <property type="entry name" value="Exo_endo_phos"/>
    <property type="match status" value="1"/>
</dbReference>
<dbReference type="OrthoDB" id="276515at2759"/>
<comment type="caution">
    <text evidence="2">The sequence shown here is derived from an EMBL/GenBank/DDBJ whole genome shotgun (WGS) entry which is preliminary data.</text>
</comment>